<evidence type="ECO:0000256" key="3">
    <source>
        <dbReference type="ARBA" id="ARBA00022676"/>
    </source>
</evidence>
<keyword evidence="7" id="KW-0472">Membrane</keyword>
<evidence type="ECO:0000256" key="4">
    <source>
        <dbReference type="ARBA" id="ARBA00022679"/>
    </source>
</evidence>
<keyword evidence="9" id="KW-0732">Signal</keyword>
<comment type="subcellular location">
    <subcellularLocation>
        <location evidence="1">Membrane</location>
        <topology evidence="1">Single-pass membrane protein</topology>
    </subcellularLocation>
</comment>
<evidence type="ECO:0000256" key="8">
    <source>
        <dbReference type="RuleBase" id="RU366017"/>
    </source>
</evidence>
<keyword evidence="5" id="KW-0812">Transmembrane</keyword>
<evidence type="ECO:0000313" key="10">
    <source>
        <dbReference type="EMBL" id="CAL5224126.1"/>
    </source>
</evidence>
<organism evidence="10 11">
    <name type="scientific">Coccomyxa viridis</name>
    <dbReference type="NCBI Taxonomy" id="1274662"/>
    <lineage>
        <taxon>Eukaryota</taxon>
        <taxon>Viridiplantae</taxon>
        <taxon>Chlorophyta</taxon>
        <taxon>core chlorophytes</taxon>
        <taxon>Trebouxiophyceae</taxon>
        <taxon>Trebouxiophyceae incertae sedis</taxon>
        <taxon>Coccomyxaceae</taxon>
        <taxon>Coccomyxa</taxon>
    </lineage>
</organism>
<reference evidence="10 11" key="1">
    <citation type="submission" date="2024-06" db="EMBL/GenBank/DDBJ databases">
        <authorList>
            <person name="Kraege A."/>
            <person name="Thomma B."/>
        </authorList>
    </citation>
    <scope>NUCLEOTIDE SEQUENCE [LARGE SCALE GENOMIC DNA]</scope>
</reference>
<evidence type="ECO:0000313" key="11">
    <source>
        <dbReference type="Proteomes" id="UP001497392"/>
    </source>
</evidence>
<evidence type="ECO:0000256" key="1">
    <source>
        <dbReference type="ARBA" id="ARBA00004167"/>
    </source>
</evidence>
<evidence type="ECO:0000256" key="7">
    <source>
        <dbReference type="ARBA" id="ARBA00023136"/>
    </source>
</evidence>
<protein>
    <recommendedName>
        <fullName evidence="8">Glycosyltransferase family 92 protein</fullName>
        <ecNumber evidence="8">2.4.1.-</ecNumber>
    </recommendedName>
</protein>
<keyword evidence="11" id="KW-1185">Reference proteome</keyword>
<evidence type="ECO:0000256" key="5">
    <source>
        <dbReference type="ARBA" id="ARBA00022692"/>
    </source>
</evidence>
<keyword evidence="6" id="KW-1133">Transmembrane helix</keyword>
<sequence length="327" mass="37603">MHRVALRFLTLSFLISLGLCTLLAPQEKVERLLHDRRLLDAQQHGFLNVTLSHAGLEAYTTLQQEDAVVSACVIVRDQKTELLDWIAHHQKLGIKKFYVHDDYSTQPVLEALLENVALGVVHYQYWASQDTSGHGRQMQTYEQCLNLHGHKHKWMAFFDADEFLVIKDRKYHNDLPIFLEDYEQYGALVVNWRMYGGSNHLRPPRAGESALRYFTKCTDETYHGNVHVKSIVQPRYTEGSKGDPHSFRYVADRYAVASNLDKVDGPWHEPPIMDRIVLNHYFSKTWTEVLGKIRRGSGDGGRKDWPAMVEFETSAVHVCEPAVIKDA</sequence>
<accession>A0ABP1FXE1</accession>
<dbReference type="PANTHER" id="PTHR21461">
    <property type="entry name" value="GLYCOSYLTRANSFERASE FAMILY 92 PROTEIN"/>
    <property type="match status" value="1"/>
</dbReference>
<dbReference type="InterPro" id="IPR008166">
    <property type="entry name" value="Glyco_transf_92"/>
</dbReference>
<dbReference type="PANTHER" id="PTHR21461:SF69">
    <property type="entry name" value="GLYCOSYLTRANSFERASE FAMILY 92 PROTEIN"/>
    <property type="match status" value="1"/>
</dbReference>
<evidence type="ECO:0000256" key="6">
    <source>
        <dbReference type="ARBA" id="ARBA00022989"/>
    </source>
</evidence>
<dbReference type="EC" id="2.4.1.-" evidence="8"/>
<dbReference type="Pfam" id="PF01697">
    <property type="entry name" value="Glyco_transf_92"/>
    <property type="match status" value="1"/>
</dbReference>
<dbReference type="EMBL" id="CAXHTA020000010">
    <property type="protein sequence ID" value="CAL5224126.1"/>
    <property type="molecule type" value="Genomic_DNA"/>
</dbReference>
<keyword evidence="3 8" id="KW-0328">Glycosyltransferase</keyword>
<gene>
    <name evidence="10" type="primary">g6759</name>
    <name evidence="10" type="ORF">VP750_LOCUS5785</name>
</gene>
<comment type="caution">
    <text evidence="10">The sequence shown here is derived from an EMBL/GenBank/DDBJ whole genome shotgun (WGS) entry which is preliminary data.</text>
</comment>
<feature type="signal peptide" evidence="9">
    <location>
        <begin position="1"/>
        <end position="20"/>
    </location>
</feature>
<keyword evidence="4 8" id="KW-0808">Transferase</keyword>
<evidence type="ECO:0000256" key="9">
    <source>
        <dbReference type="SAM" id="SignalP"/>
    </source>
</evidence>
<feature type="chain" id="PRO_5045398001" description="Glycosyltransferase family 92 protein" evidence="9">
    <location>
        <begin position="21"/>
        <end position="327"/>
    </location>
</feature>
<evidence type="ECO:0000256" key="2">
    <source>
        <dbReference type="ARBA" id="ARBA00007647"/>
    </source>
</evidence>
<proteinExistence type="inferred from homology"/>
<name>A0ABP1FXE1_9CHLO</name>
<comment type="similarity">
    <text evidence="2 8">Belongs to the glycosyltransferase 92 family.</text>
</comment>
<dbReference type="Proteomes" id="UP001497392">
    <property type="component" value="Unassembled WGS sequence"/>
</dbReference>